<dbReference type="RefSeq" id="XP_018230388.1">
    <property type="nucleotide sequence ID" value="XM_018373221.1"/>
</dbReference>
<keyword evidence="4" id="KW-0862">Zinc</keyword>
<feature type="domain" description="Pep3/Vps18 RING C-terminal" evidence="10">
    <location>
        <begin position="832"/>
        <end position="922"/>
    </location>
</feature>
<sequence length="942" mass="109729">MHCASPNLSDVPPDISSDAVSLLFRLEKVSFSYEISVSVMDIKNNILILALHTGKLLRMDLMHPSEIQDLEVPRKQKSSIIGKIFLSPGGQHLVVETGTNEYIYFDVHTTRGKVLQRLKGLNIRCIGWNIHATEASTKDILLGCKEGNIFETCIEMGEEKYVKRVYKDQDNSDIVGIYMEDISQDIHYRYIIIVTEKKVEYFMGRMAQGGQGEEGMTRELFVSGHKGLEMAEMKNSQFSISPVEIEYYEEINDRYIAWLSGKDIFYGSLRAFDVDPSEKVNFTLTHLHIDTIKREFSEFPFFFCFTHYHIIIVQENEIYIVNRLNNQIVFTEKIHMKSDKKILGLVTDTYKSTYWIYSKDFVYEIVISNENADIWKSFLENGNYLKALKFAKKNSHYDAIYREYGMDLIKQAKTHEAAKVLAKTTLPIEEISLKFMDMKDHDALRIYLLEKLSLIKKGALIQKTILSTWLLFLYITKMNTLDDIQVQNSFLNISDTVSTEIKEIQNEFSEFINKYKSNLNREASYHLINSQGRQNELLIYAESINDYPYILQYWVRNQNYDAALNALNKQTDPELIYKYASVLILQKPKATVDTWILHSDINPLKLIPAIIDYNQQYKLLIEQNQTIRYLFFIIDQAPITEPIIHNTLLSLLASSENQDETSLLQYLEWQKSKDLYNSEFALRTCIQYKRILSSIYLYSKMGFFEEAVDLALKHNNIDLASTSADKVENSILKKKLWIKIAKKVISQSDEDTKSSLKFLMKNGSLNIEDLIPLYPDSVKIDNFKEEICSVLKEYTSNINSLLKKMEELTVSADNIRHNIEDHNKWFTILNVEEKCNICKNILLNDQFYVFPCQHCFHKDCLFSKISKDSTFWQYRRVQDLQSIISKLESDIPMKQLDQYERLCKELDDIISAECILCGSNMIRSIDKNFIDINSKEALFWNI</sequence>
<dbReference type="OrthoDB" id="1845386at2759"/>
<feature type="repeat" description="CHCR" evidence="7">
    <location>
        <begin position="598"/>
        <end position="753"/>
    </location>
</feature>
<evidence type="ECO:0000259" key="10">
    <source>
        <dbReference type="Pfam" id="PF26148"/>
    </source>
</evidence>
<dbReference type="AlphaFoldDB" id="A0A0W4ZTM7"/>
<dbReference type="GO" id="GO:0005768">
    <property type="term" value="C:endosome"/>
    <property type="evidence" value="ECO:0007669"/>
    <property type="project" value="UniProtKB-ARBA"/>
</dbReference>
<dbReference type="InterPro" id="IPR058919">
    <property type="entry name" value="Pep3/Vps18_RING_C"/>
</dbReference>
<reference evidence="12" key="1">
    <citation type="journal article" date="2016" name="Nat. Commun.">
        <title>Genome analysis of three Pneumocystis species reveals adaptation mechanisms to life exclusively in mammalian hosts.</title>
        <authorList>
            <person name="Ma L."/>
            <person name="Chen Z."/>
            <person name="Huang D.W."/>
            <person name="Kutty G."/>
            <person name="Ishihara M."/>
            <person name="Wang H."/>
            <person name="Abouelleil A."/>
            <person name="Bishop L."/>
            <person name="Davey E."/>
            <person name="Deng R."/>
            <person name="Deng X."/>
            <person name="Fan L."/>
            <person name="Fantoni G."/>
            <person name="Fitzgerald M."/>
            <person name="Gogineni E."/>
            <person name="Goldberg J.M."/>
            <person name="Handley G."/>
            <person name="Hu X."/>
            <person name="Huber C."/>
            <person name="Jiao X."/>
            <person name="Jones K."/>
            <person name="Levin J.Z."/>
            <person name="Liu Y."/>
            <person name="Macdonald P."/>
            <person name="Melnikov A."/>
            <person name="Raley C."/>
            <person name="Sassi M."/>
            <person name="Sherman B.T."/>
            <person name="Song X."/>
            <person name="Sykes S."/>
            <person name="Tran B."/>
            <person name="Walsh L."/>
            <person name="Xia Y."/>
            <person name="Yang J."/>
            <person name="Young S."/>
            <person name="Zeng Q."/>
            <person name="Zheng X."/>
            <person name="Stephens R."/>
            <person name="Nusbaum C."/>
            <person name="Birren B.W."/>
            <person name="Azadi P."/>
            <person name="Lempicki R.A."/>
            <person name="Cuomo C.A."/>
            <person name="Kovacs J.A."/>
        </authorList>
    </citation>
    <scope>NUCLEOTIDE SEQUENCE [LARGE SCALE GENOMIC DNA]</scope>
    <source>
        <strain evidence="12">RU7</strain>
    </source>
</reference>
<name>A0A0W4ZTM7_PNEJ7</name>
<dbReference type="EMBL" id="LFWA01000004">
    <property type="protein sequence ID" value="KTW31696.1"/>
    <property type="molecule type" value="Genomic_DNA"/>
</dbReference>
<feature type="domain" description="Pep3/Vps18 beta-propeller" evidence="9">
    <location>
        <begin position="23"/>
        <end position="367"/>
    </location>
</feature>
<comment type="similarity">
    <text evidence="1">Belongs to the VPS18 family.</text>
</comment>
<dbReference type="GO" id="GO:0030674">
    <property type="term" value="F:protein-macromolecule adaptor activity"/>
    <property type="evidence" value="ECO:0007669"/>
    <property type="project" value="TreeGrafter"/>
</dbReference>
<gene>
    <name evidence="11" type="ORF">T551_00957</name>
</gene>
<evidence type="ECO:0000256" key="3">
    <source>
        <dbReference type="ARBA" id="ARBA00022771"/>
    </source>
</evidence>
<dbReference type="InterPro" id="IPR013083">
    <property type="entry name" value="Znf_RING/FYVE/PHD"/>
</dbReference>
<accession>A0A0W4ZTM7</accession>
<dbReference type="InterPro" id="IPR007810">
    <property type="entry name" value="Pep3/Vps18_beta-prop"/>
</dbReference>
<evidence type="ECO:0000256" key="8">
    <source>
        <dbReference type="SAM" id="Coils"/>
    </source>
</evidence>
<dbReference type="GO" id="GO:0008270">
    <property type="term" value="F:zinc ion binding"/>
    <property type="evidence" value="ECO:0007669"/>
    <property type="project" value="UniProtKB-KW"/>
</dbReference>
<dbReference type="PROSITE" id="PS50236">
    <property type="entry name" value="CHCR"/>
    <property type="match status" value="1"/>
</dbReference>
<keyword evidence="2" id="KW-0479">Metal-binding</keyword>
<dbReference type="PANTHER" id="PTHR23323:SF26">
    <property type="entry name" value="VACUOLAR PROTEIN SORTING-ASSOCIATED PROTEIN 18 HOMOLOG"/>
    <property type="match status" value="1"/>
</dbReference>
<evidence type="ECO:0000256" key="7">
    <source>
        <dbReference type="PROSITE-ProRule" id="PRU01006"/>
    </source>
</evidence>
<keyword evidence="5" id="KW-0472">Membrane</keyword>
<dbReference type="GO" id="GO:0007032">
    <property type="term" value="P:endosome organization"/>
    <property type="evidence" value="ECO:0007669"/>
    <property type="project" value="TreeGrafter"/>
</dbReference>
<dbReference type="eggNOG" id="KOG2034">
    <property type="taxonomic scope" value="Eukaryota"/>
</dbReference>
<comment type="subcellular location">
    <subcellularLocation>
        <location evidence="6">Endomembrane system</location>
        <topology evidence="6">Peripheral membrane protein</topology>
        <orientation evidence="6">Cytoplasmic side</orientation>
    </subcellularLocation>
</comment>
<dbReference type="Pfam" id="PF05131">
    <property type="entry name" value="Pep3_Vps18"/>
    <property type="match status" value="1"/>
</dbReference>
<dbReference type="GO" id="GO:0048284">
    <property type="term" value="P:organelle fusion"/>
    <property type="evidence" value="ECO:0007669"/>
    <property type="project" value="TreeGrafter"/>
</dbReference>
<evidence type="ECO:0000313" key="12">
    <source>
        <dbReference type="Proteomes" id="UP000053447"/>
    </source>
</evidence>
<dbReference type="SUPFAM" id="SSF57850">
    <property type="entry name" value="RING/U-box"/>
    <property type="match status" value="1"/>
</dbReference>
<dbReference type="GeneID" id="28939476"/>
<dbReference type="GO" id="GO:0030897">
    <property type="term" value="C:HOPS complex"/>
    <property type="evidence" value="ECO:0007669"/>
    <property type="project" value="TreeGrafter"/>
</dbReference>
<keyword evidence="3" id="KW-0863">Zinc-finger</keyword>
<dbReference type="STRING" id="1408657.A0A0W4ZTM7"/>
<proteinExistence type="inferred from homology"/>
<keyword evidence="8" id="KW-0175">Coiled coil</keyword>
<dbReference type="GO" id="GO:0007033">
    <property type="term" value="P:vacuole organization"/>
    <property type="evidence" value="ECO:0007669"/>
    <property type="project" value="TreeGrafter"/>
</dbReference>
<evidence type="ECO:0000256" key="6">
    <source>
        <dbReference type="ARBA" id="ARBA00029433"/>
    </source>
</evidence>
<dbReference type="Proteomes" id="UP000053447">
    <property type="component" value="Unassembled WGS sequence"/>
</dbReference>
<dbReference type="GO" id="GO:0006904">
    <property type="term" value="P:vesicle docking involved in exocytosis"/>
    <property type="evidence" value="ECO:0007669"/>
    <property type="project" value="TreeGrafter"/>
</dbReference>
<dbReference type="PANTHER" id="PTHR23323">
    <property type="entry name" value="VACUOLAR PROTEIN SORTING-ASSOCIATED PROTEIN"/>
    <property type="match status" value="1"/>
</dbReference>
<dbReference type="InterPro" id="IPR000547">
    <property type="entry name" value="Clathrin_H-chain/VPS_repeat"/>
</dbReference>
<comment type="caution">
    <text evidence="11">The sequence shown here is derived from an EMBL/GenBank/DDBJ whole genome shotgun (WGS) entry which is preliminary data.</text>
</comment>
<dbReference type="CDD" id="cd16462">
    <property type="entry name" value="RING-H2_Pep3p-like"/>
    <property type="match status" value="1"/>
</dbReference>
<evidence type="ECO:0000313" key="11">
    <source>
        <dbReference type="EMBL" id="KTW31696.1"/>
    </source>
</evidence>
<evidence type="ECO:0000259" key="9">
    <source>
        <dbReference type="Pfam" id="PF05131"/>
    </source>
</evidence>
<evidence type="ECO:0000256" key="2">
    <source>
        <dbReference type="ARBA" id="ARBA00022723"/>
    </source>
</evidence>
<evidence type="ECO:0000256" key="5">
    <source>
        <dbReference type="ARBA" id="ARBA00023136"/>
    </source>
</evidence>
<evidence type="ECO:0000256" key="4">
    <source>
        <dbReference type="ARBA" id="ARBA00022833"/>
    </source>
</evidence>
<evidence type="ECO:0000256" key="1">
    <source>
        <dbReference type="ARBA" id="ARBA00010454"/>
    </source>
</evidence>
<dbReference type="VEuPathDB" id="FungiDB:T551_00957"/>
<keyword evidence="12" id="KW-1185">Reference proteome</keyword>
<dbReference type="Gene3D" id="3.30.40.10">
    <property type="entry name" value="Zinc/RING finger domain, C3HC4 (zinc finger)"/>
    <property type="match status" value="1"/>
</dbReference>
<organism evidence="11 12">
    <name type="scientific">Pneumocystis jirovecii (strain RU7)</name>
    <name type="common">Human pneumocystis pneumonia agent</name>
    <dbReference type="NCBI Taxonomy" id="1408657"/>
    <lineage>
        <taxon>Eukaryota</taxon>
        <taxon>Fungi</taxon>
        <taxon>Dikarya</taxon>
        <taxon>Ascomycota</taxon>
        <taxon>Taphrinomycotina</taxon>
        <taxon>Pneumocystomycetes</taxon>
        <taxon>Pneumocystaceae</taxon>
        <taxon>Pneumocystis</taxon>
    </lineage>
</organism>
<feature type="coiled-coil region" evidence="8">
    <location>
        <begin position="791"/>
        <end position="818"/>
    </location>
</feature>
<dbReference type="Pfam" id="PF26148">
    <property type="entry name" value="VPS18_RING_C"/>
    <property type="match status" value="1"/>
</dbReference>
<protein>
    <submittedName>
        <fullName evidence="11">Uncharacterized protein</fullName>
    </submittedName>
</protein>
<dbReference type="GO" id="GO:0006886">
    <property type="term" value="P:intracellular protein transport"/>
    <property type="evidence" value="ECO:0007669"/>
    <property type="project" value="UniProtKB-UniRule"/>
</dbReference>